<evidence type="ECO:0000256" key="3">
    <source>
        <dbReference type="ARBA" id="ARBA00023098"/>
    </source>
</evidence>
<dbReference type="Pfam" id="PF04336">
    <property type="entry name" value="ACP_PD"/>
    <property type="match status" value="1"/>
</dbReference>
<dbReference type="AlphaFoldDB" id="A0A318V635"/>
<protein>
    <submittedName>
        <fullName evidence="5">Acyl carrier protein phosphodiesterase</fullName>
    </submittedName>
</protein>
<dbReference type="RefSeq" id="WP_110573556.1">
    <property type="nucleotide sequence ID" value="NZ_QKLW01000002.1"/>
</dbReference>
<evidence type="ECO:0000313" key="5">
    <source>
        <dbReference type="EMBL" id="PYF83281.1"/>
    </source>
</evidence>
<dbReference type="InterPro" id="IPR007431">
    <property type="entry name" value="ACP_PD"/>
</dbReference>
<keyword evidence="6" id="KW-1185">Reference proteome</keyword>
<keyword evidence="1" id="KW-0444">Lipid biosynthesis</keyword>
<name>A0A318V635_9GAMM</name>
<gene>
    <name evidence="5" type="ORF">DFP75_102377</name>
</gene>
<dbReference type="PANTHER" id="PTHR38764:SF1">
    <property type="entry name" value="ACYL CARRIER PROTEIN PHOSPHODIESTERASE"/>
    <property type="match status" value="1"/>
</dbReference>
<keyword evidence="4" id="KW-0275">Fatty acid biosynthesis</keyword>
<dbReference type="EMBL" id="QKLW01000002">
    <property type="protein sequence ID" value="PYF83281.1"/>
    <property type="molecule type" value="Genomic_DNA"/>
</dbReference>
<proteinExistence type="predicted"/>
<dbReference type="Proteomes" id="UP000247551">
    <property type="component" value="Unassembled WGS sequence"/>
</dbReference>
<reference evidence="5 6" key="1">
    <citation type="submission" date="2018-06" db="EMBL/GenBank/DDBJ databases">
        <title>Genomic Encyclopedia of Type Strains, Phase III (KMG-III): the genomes of soil and plant-associated and newly described type strains.</title>
        <authorList>
            <person name="Whitman W."/>
        </authorList>
    </citation>
    <scope>NUCLEOTIDE SEQUENCE [LARGE SCALE GENOMIC DNA]</scope>
    <source>
        <strain evidence="5 6">CECT 7730</strain>
    </source>
</reference>
<keyword evidence="2" id="KW-0378">Hydrolase</keyword>
<keyword evidence="3" id="KW-0443">Lipid metabolism</keyword>
<comment type="caution">
    <text evidence="5">The sequence shown here is derived from an EMBL/GenBank/DDBJ whole genome shotgun (WGS) entry which is preliminary data.</text>
</comment>
<keyword evidence="4" id="KW-0276">Fatty acid metabolism</keyword>
<organism evidence="5 6">
    <name type="scientific">Marinomonas alcarazii</name>
    <dbReference type="NCBI Taxonomy" id="491949"/>
    <lineage>
        <taxon>Bacteria</taxon>
        <taxon>Pseudomonadati</taxon>
        <taxon>Pseudomonadota</taxon>
        <taxon>Gammaproteobacteria</taxon>
        <taxon>Oceanospirillales</taxon>
        <taxon>Oceanospirillaceae</taxon>
        <taxon>Marinomonas</taxon>
    </lineage>
</organism>
<sequence>MNYFAHLHIASLTHTSWVGNLLGDFSVEVESLDADLWIGWQLHQKVDVMVDNHEASVSFRSMPRKGRRRFAGIVQDIVMDYWLIQYWDRFSSVPLDAFCDQALFGLVQDKERSPERLQNMIRSLENENWLANLGTIDGVEKAIYSIMRRWRHGEYLADFVEDLELVIKQAEAPFLRLYPDLLKFVDEEMKKSRGHTQPRLMGLATL</sequence>
<evidence type="ECO:0000313" key="6">
    <source>
        <dbReference type="Proteomes" id="UP000247551"/>
    </source>
</evidence>
<accession>A0A318V635</accession>
<dbReference type="PANTHER" id="PTHR38764">
    <property type="entry name" value="ACYL CARRIER PROTEIN PHOSPHODIESTERASE"/>
    <property type="match status" value="1"/>
</dbReference>
<dbReference type="GO" id="GO:0006633">
    <property type="term" value="P:fatty acid biosynthetic process"/>
    <property type="evidence" value="ECO:0007669"/>
    <property type="project" value="UniProtKB-KW"/>
</dbReference>
<evidence type="ECO:0000256" key="2">
    <source>
        <dbReference type="ARBA" id="ARBA00022801"/>
    </source>
</evidence>
<evidence type="ECO:0000256" key="1">
    <source>
        <dbReference type="ARBA" id="ARBA00022516"/>
    </source>
</evidence>
<evidence type="ECO:0000256" key="4">
    <source>
        <dbReference type="ARBA" id="ARBA00023160"/>
    </source>
</evidence>
<dbReference type="GO" id="GO:0008770">
    <property type="term" value="F:[acyl-carrier-protein] phosphodiesterase activity"/>
    <property type="evidence" value="ECO:0007669"/>
    <property type="project" value="InterPro"/>
</dbReference>